<organism evidence="1 2">
    <name type="scientific">Rouxiella aceris</name>
    <dbReference type="NCBI Taxonomy" id="2703884"/>
    <lineage>
        <taxon>Bacteria</taxon>
        <taxon>Pseudomonadati</taxon>
        <taxon>Pseudomonadota</taxon>
        <taxon>Gammaproteobacteria</taxon>
        <taxon>Enterobacterales</taxon>
        <taxon>Yersiniaceae</taxon>
        <taxon>Rouxiella</taxon>
    </lineage>
</organism>
<protein>
    <submittedName>
        <fullName evidence="1">YlcG family protein</fullName>
    </submittedName>
</protein>
<dbReference type="Proteomes" id="UP000585363">
    <property type="component" value="Unassembled WGS sequence"/>
</dbReference>
<name>A0A848MIA3_9GAMM</name>
<dbReference type="EMBL" id="JAADJU010000004">
    <property type="protein sequence ID" value="NMP26869.1"/>
    <property type="molecule type" value="Genomic_DNA"/>
</dbReference>
<evidence type="ECO:0000313" key="1">
    <source>
        <dbReference type="EMBL" id="NMP26869.1"/>
    </source>
</evidence>
<gene>
    <name evidence="1" type="ORF">GW590_08330</name>
</gene>
<comment type="caution">
    <text evidence="1">The sequence shown here is derived from an EMBL/GenBank/DDBJ whole genome shotgun (WGS) entry which is preliminary data.</text>
</comment>
<evidence type="ECO:0000313" key="2">
    <source>
        <dbReference type="Proteomes" id="UP000585363"/>
    </source>
</evidence>
<dbReference type="RefSeq" id="WP_169402577.1">
    <property type="nucleotide sequence ID" value="NZ_JAADJU010000004.1"/>
</dbReference>
<reference evidence="1 2" key="2">
    <citation type="submission" date="2020-06" db="EMBL/GenBank/DDBJ databases">
        <title>Polyphasic characterization of a Rahnella strain isolated from tree sap.</title>
        <authorList>
            <person name="Kim I.S."/>
        </authorList>
    </citation>
    <scope>NUCLEOTIDE SEQUENCE [LARGE SCALE GENOMIC DNA]</scope>
    <source>
        <strain evidence="1 2">SAP-1</strain>
    </source>
</reference>
<reference evidence="1 2" key="1">
    <citation type="submission" date="2020-01" db="EMBL/GenBank/DDBJ databases">
        <authorList>
            <person name="Lee S.D."/>
        </authorList>
    </citation>
    <scope>NUCLEOTIDE SEQUENCE [LARGE SCALE GENOMIC DNA]</scope>
    <source>
        <strain evidence="1 2">SAP-1</strain>
    </source>
</reference>
<dbReference type="InterPro" id="IPR049596">
    <property type="entry name" value="YlcG-like"/>
</dbReference>
<accession>A0A848MIA3</accession>
<proteinExistence type="predicted"/>
<sequence length="47" mass="5523">MTQQALVECRRFWLRLRLFRAAGTVLVDYRIMKNHVKALRASGEFGL</sequence>
<dbReference type="AlphaFoldDB" id="A0A848MIA3"/>
<dbReference type="NCBIfam" id="NF033498">
    <property type="entry name" value="YlcG_phage_expr"/>
    <property type="match status" value="1"/>
</dbReference>
<keyword evidence="2" id="KW-1185">Reference proteome</keyword>